<comment type="function">
    <text evidence="4">Catalyzes the transfer of a formyl group from 10-formyltetrahydrofolate to 5-phospho-ribosyl-glycinamide (GAR), producing 5-phospho-ribosyl-N-formylglycinamide (FGAR) and tetrahydrofolate.</text>
</comment>
<feature type="binding site" evidence="4">
    <location>
        <begin position="92"/>
        <end position="95"/>
    </location>
    <ligand>
        <name>(6R)-10-formyltetrahydrofolate</name>
        <dbReference type="ChEBI" id="CHEBI:195366"/>
    </ligand>
</feature>
<dbReference type="EC" id="2.1.2.2" evidence="4"/>
<dbReference type="OrthoDB" id="9806170at2"/>
<feature type="binding site" evidence="4">
    <location>
        <position position="109"/>
    </location>
    <ligand>
        <name>(6R)-10-formyltetrahydrofolate</name>
        <dbReference type="ChEBI" id="CHEBI:195366"/>
    </ligand>
</feature>
<sequence>MSVLRLGVLASGRGSNLQAIMDAIEAGRLPAAVAVVISDNPQAHALERARARGIPAAALSPAAFESKDEYERAVVEKLQEHRAGLVCLAGYMRIVGETMLAAFPNRVINIHPALLPAFPGLHAQRQAWEYGVRYSGCTVHFVDGGMDSGPIILQAVVPVLPEDTADSLAERILEQEHRIYPEAVALYAAGRLEIRGRRVFIR</sequence>
<organism evidence="6 7">
    <name type="scientific">Desulfotomaculum copahuensis</name>
    <dbReference type="NCBI Taxonomy" id="1838280"/>
    <lineage>
        <taxon>Bacteria</taxon>
        <taxon>Bacillati</taxon>
        <taxon>Bacillota</taxon>
        <taxon>Clostridia</taxon>
        <taxon>Eubacteriales</taxon>
        <taxon>Desulfotomaculaceae</taxon>
        <taxon>Desulfotomaculum</taxon>
    </lineage>
</organism>
<keyword evidence="7" id="KW-1185">Reference proteome</keyword>
<reference evidence="6 7" key="1">
    <citation type="submission" date="2016-04" db="EMBL/GenBank/DDBJ databases">
        <authorList>
            <person name="Evans L.H."/>
            <person name="Alamgir A."/>
            <person name="Owens N."/>
            <person name="Weber N.D."/>
            <person name="Virtaneva K."/>
            <person name="Barbian K."/>
            <person name="Babar A."/>
            <person name="Rosenke K."/>
        </authorList>
    </citation>
    <scope>NUCLEOTIDE SEQUENCE [LARGE SCALE GENOMIC DNA]</scope>
    <source>
        <strain evidence="6 7">LMa1</strain>
    </source>
</reference>
<feature type="active site" description="Proton donor" evidence="4">
    <location>
        <position position="111"/>
    </location>
</feature>
<dbReference type="SUPFAM" id="SSF53328">
    <property type="entry name" value="Formyltransferase"/>
    <property type="match status" value="1"/>
</dbReference>
<dbReference type="InterPro" id="IPR004607">
    <property type="entry name" value="GART"/>
</dbReference>
<dbReference type="InterPro" id="IPR002376">
    <property type="entry name" value="Formyl_transf_N"/>
</dbReference>
<protein>
    <recommendedName>
        <fullName evidence="4">Phosphoribosylglycinamide formyltransferase</fullName>
        <ecNumber evidence="4">2.1.2.2</ecNumber>
    </recommendedName>
    <alternativeName>
        <fullName evidence="4">5'-phosphoribosylglycinamide transformylase</fullName>
    </alternativeName>
    <alternativeName>
        <fullName evidence="4">GAR transformylase</fullName>
        <shortName evidence="4">GART</shortName>
    </alternativeName>
</protein>
<comment type="pathway">
    <text evidence="1 4">Purine metabolism; IMP biosynthesis via de novo pathway; N(2)-formyl-N(1)-(5-phospho-D-ribosyl)glycinamide from N(1)-(5-phospho-D-ribosyl)glycinamide (10-formyl THF route): step 1/1.</text>
</comment>
<feature type="site" description="Raises pKa of active site His" evidence="4">
    <location>
        <position position="147"/>
    </location>
</feature>
<proteinExistence type="inferred from homology"/>
<dbReference type="Proteomes" id="UP000078532">
    <property type="component" value="Unassembled WGS sequence"/>
</dbReference>
<dbReference type="InterPro" id="IPR036477">
    <property type="entry name" value="Formyl_transf_N_sf"/>
</dbReference>
<evidence type="ECO:0000256" key="1">
    <source>
        <dbReference type="ARBA" id="ARBA00005054"/>
    </source>
</evidence>
<evidence type="ECO:0000313" key="6">
    <source>
        <dbReference type="EMBL" id="OAT80330.1"/>
    </source>
</evidence>
<dbReference type="RefSeq" id="WP_066669885.1">
    <property type="nucleotide sequence ID" value="NZ_LYVF01000179.1"/>
</dbReference>
<comment type="caution">
    <text evidence="6">The sequence shown here is derived from an EMBL/GenBank/DDBJ whole genome shotgun (WGS) entry which is preliminary data.</text>
</comment>
<evidence type="ECO:0000256" key="3">
    <source>
        <dbReference type="ARBA" id="ARBA00022755"/>
    </source>
</evidence>
<dbReference type="GO" id="GO:0004644">
    <property type="term" value="F:phosphoribosylglycinamide formyltransferase activity"/>
    <property type="evidence" value="ECO:0007669"/>
    <property type="project" value="UniProtKB-UniRule"/>
</dbReference>
<comment type="catalytic activity">
    <reaction evidence="4">
        <text>N(1)-(5-phospho-beta-D-ribosyl)glycinamide + (6R)-10-formyltetrahydrofolate = N(2)-formyl-N(1)-(5-phospho-beta-D-ribosyl)glycinamide + (6S)-5,6,7,8-tetrahydrofolate + H(+)</text>
        <dbReference type="Rhea" id="RHEA:15053"/>
        <dbReference type="ChEBI" id="CHEBI:15378"/>
        <dbReference type="ChEBI" id="CHEBI:57453"/>
        <dbReference type="ChEBI" id="CHEBI:143788"/>
        <dbReference type="ChEBI" id="CHEBI:147286"/>
        <dbReference type="ChEBI" id="CHEBI:195366"/>
        <dbReference type="EC" id="2.1.2.2"/>
    </reaction>
</comment>
<dbReference type="UniPathway" id="UPA00074">
    <property type="reaction ID" value="UER00126"/>
</dbReference>
<dbReference type="FunFam" id="3.40.50.170:FF:000007">
    <property type="entry name" value="Phosphoribosylglycinamide formyltransferase"/>
    <property type="match status" value="1"/>
</dbReference>
<name>A0A1B7LCE2_9FIRM</name>
<dbReference type="GO" id="GO:0005829">
    <property type="term" value="C:cytosol"/>
    <property type="evidence" value="ECO:0007669"/>
    <property type="project" value="TreeGrafter"/>
</dbReference>
<keyword evidence="2 4" id="KW-0808">Transferase</keyword>
<dbReference type="AlphaFoldDB" id="A0A1B7LCE2"/>
<evidence type="ECO:0000256" key="4">
    <source>
        <dbReference type="HAMAP-Rule" id="MF_01930"/>
    </source>
</evidence>
<dbReference type="PANTHER" id="PTHR43369:SF2">
    <property type="entry name" value="PHOSPHORIBOSYLGLYCINAMIDE FORMYLTRANSFERASE"/>
    <property type="match status" value="1"/>
</dbReference>
<comment type="similarity">
    <text evidence="4">Belongs to the GART family.</text>
</comment>
<feature type="binding site" evidence="4">
    <location>
        <begin position="14"/>
        <end position="16"/>
    </location>
    <ligand>
        <name>N(1)-(5-phospho-beta-D-ribosyl)glycinamide</name>
        <dbReference type="ChEBI" id="CHEBI:143788"/>
    </ligand>
</feature>
<accession>A0A1B7LCE2</accession>
<evidence type="ECO:0000256" key="2">
    <source>
        <dbReference type="ARBA" id="ARBA00022679"/>
    </source>
</evidence>
<dbReference type="Pfam" id="PF00551">
    <property type="entry name" value="Formyl_trans_N"/>
    <property type="match status" value="1"/>
</dbReference>
<gene>
    <name evidence="4" type="primary">purN</name>
    <name evidence="6" type="ORF">A6M21_13640</name>
</gene>
<dbReference type="STRING" id="1838280.A6M21_13640"/>
<dbReference type="HAMAP" id="MF_01930">
    <property type="entry name" value="PurN"/>
    <property type="match status" value="1"/>
</dbReference>
<evidence type="ECO:0000259" key="5">
    <source>
        <dbReference type="Pfam" id="PF00551"/>
    </source>
</evidence>
<evidence type="ECO:0000313" key="7">
    <source>
        <dbReference type="Proteomes" id="UP000078532"/>
    </source>
</evidence>
<feature type="domain" description="Formyl transferase N-terminal" evidence="5">
    <location>
        <begin position="5"/>
        <end position="184"/>
    </location>
</feature>
<feature type="binding site" evidence="4">
    <location>
        <position position="67"/>
    </location>
    <ligand>
        <name>(6R)-10-formyltetrahydrofolate</name>
        <dbReference type="ChEBI" id="CHEBI:195366"/>
    </ligand>
</feature>
<dbReference type="NCBIfam" id="TIGR00639">
    <property type="entry name" value="PurN"/>
    <property type="match status" value="1"/>
</dbReference>
<dbReference type="PANTHER" id="PTHR43369">
    <property type="entry name" value="PHOSPHORIBOSYLGLYCINAMIDE FORMYLTRANSFERASE"/>
    <property type="match status" value="1"/>
</dbReference>
<dbReference type="CDD" id="cd08645">
    <property type="entry name" value="FMT_core_GART"/>
    <property type="match status" value="1"/>
</dbReference>
<dbReference type="GO" id="GO:0006189">
    <property type="term" value="P:'de novo' IMP biosynthetic process"/>
    <property type="evidence" value="ECO:0007669"/>
    <property type="project" value="UniProtKB-UniRule"/>
</dbReference>
<dbReference type="EMBL" id="LYVF01000179">
    <property type="protein sequence ID" value="OAT80330.1"/>
    <property type="molecule type" value="Genomic_DNA"/>
</dbReference>
<dbReference type="Gene3D" id="3.40.50.170">
    <property type="entry name" value="Formyl transferase, N-terminal domain"/>
    <property type="match status" value="1"/>
</dbReference>
<keyword evidence="3 4" id="KW-0658">Purine biosynthesis</keyword>